<accession>A0AB34K0R0</accession>
<dbReference type="Pfam" id="PF01055">
    <property type="entry name" value="Glyco_hydro_31_2nd"/>
    <property type="match status" value="1"/>
</dbReference>
<dbReference type="PANTHER" id="PTHR43863:SF2">
    <property type="entry name" value="MALTASE-GLUCOAMYLASE"/>
    <property type="match status" value="1"/>
</dbReference>
<dbReference type="EMBL" id="JBGBPQ010000002">
    <property type="protein sequence ID" value="KAL1527745.1"/>
    <property type="molecule type" value="Genomic_DNA"/>
</dbReference>
<feature type="domain" description="Glycosyl hydrolase family 31 C-terminal" evidence="5">
    <location>
        <begin position="532"/>
        <end position="604"/>
    </location>
</feature>
<dbReference type="InterPro" id="IPR000322">
    <property type="entry name" value="Glyco_hydro_31_TIM"/>
</dbReference>
<dbReference type="GO" id="GO:0005975">
    <property type="term" value="P:carbohydrate metabolic process"/>
    <property type="evidence" value="ECO:0007669"/>
    <property type="project" value="InterPro"/>
</dbReference>
<dbReference type="Proteomes" id="UP001515480">
    <property type="component" value="Unassembled WGS sequence"/>
</dbReference>
<comment type="caution">
    <text evidence="6">The sequence shown here is derived from an EMBL/GenBank/DDBJ whole genome shotgun (WGS) entry which is preliminary data.</text>
</comment>
<dbReference type="InterPro" id="IPR051816">
    <property type="entry name" value="Glycosyl_Hydrolase_31"/>
</dbReference>
<feature type="signal peptide" evidence="3">
    <location>
        <begin position="1"/>
        <end position="19"/>
    </location>
</feature>
<dbReference type="SUPFAM" id="SSF51011">
    <property type="entry name" value="Glycosyl hydrolase domain"/>
    <property type="match status" value="1"/>
</dbReference>
<dbReference type="AlphaFoldDB" id="A0AB34K0R0"/>
<protein>
    <recommendedName>
        <fullName evidence="8">Alpha-glucosidase</fullName>
    </recommendedName>
</protein>
<dbReference type="GO" id="GO:0004553">
    <property type="term" value="F:hydrolase activity, hydrolyzing O-glycosyl compounds"/>
    <property type="evidence" value="ECO:0007669"/>
    <property type="project" value="InterPro"/>
</dbReference>
<dbReference type="SUPFAM" id="SSF51445">
    <property type="entry name" value="(Trans)glycosidases"/>
    <property type="match status" value="1"/>
</dbReference>
<gene>
    <name evidence="6" type="ORF">AB1Y20_009130</name>
</gene>
<name>A0AB34K0R0_PRYPA</name>
<reference evidence="6 7" key="1">
    <citation type="journal article" date="2024" name="Science">
        <title>Giant polyketide synthase enzymes in the biosynthesis of giant marine polyether toxins.</title>
        <authorList>
            <person name="Fallon T.R."/>
            <person name="Shende V.V."/>
            <person name="Wierzbicki I.H."/>
            <person name="Pendleton A.L."/>
            <person name="Watervoot N.F."/>
            <person name="Auber R.P."/>
            <person name="Gonzalez D.J."/>
            <person name="Wisecaver J.H."/>
            <person name="Moore B.S."/>
        </authorList>
    </citation>
    <scope>NUCLEOTIDE SEQUENCE [LARGE SCALE GENOMIC DNA]</scope>
    <source>
        <strain evidence="6 7">12B1</strain>
    </source>
</reference>
<evidence type="ECO:0000259" key="4">
    <source>
        <dbReference type="Pfam" id="PF01055"/>
    </source>
</evidence>
<evidence type="ECO:0000313" key="6">
    <source>
        <dbReference type="EMBL" id="KAL1527745.1"/>
    </source>
</evidence>
<keyword evidence="2" id="KW-0326">Glycosidase</keyword>
<evidence type="ECO:0008006" key="8">
    <source>
        <dbReference type="Google" id="ProtNLM"/>
    </source>
</evidence>
<feature type="domain" description="Glycoside hydrolase family 31 TIM barrel" evidence="4">
    <location>
        <begin position="413"/>
        <end position="510"/>
    </location>
</feature>
<evidence type="ECO:0000256" key="1">
    <source>
        <dbReference type="ARBA" id="ARBA00007806"/>
    </source>
</evidence>
<dbReference type="Gene3D" id="3.20.20.80">
    <property type="entry name" value="Glycosidases"/>
    <property type="match status" value="1"/>
</dbReference>
<proteinExistence type="inferred from homology"/>
<evidence type="ECO:0000256" key="2">
    <source>
        <dbReference type="RuleBase" id="RU361185"/>
    </source>
</evidence>
<dbReference type="PANTHER" id="PTHR43863">
    <property type="entry name" value="HYDROLASE, PUTATIVE (AFU_ORTHOLOGUE AFUA_1G03140)-RELATED"/>
    <property type="match status" value="1"/>
</dbReference>
<feature type="chain" id="PRO_5044238068" description="Alpha-glucosidase" evidence="3">
    <location>
        <begin position="20"/>
        <end position="764"/>
    </location>
</feature>
<dbReference type="InterPro" id="IPR017853">
    <property type="entry name" value="GH"/>
</dbReference>
<keyword evidence="3" id="KW-0732">Signal</keyword>
<dbReference type="Pfam" id="PF21365">
    <property type="entry name" value="Glyco_hydro_31_3rd"/>
    <property type="match status" value="1"/>
</dbReference>
<dbReference type="InterPro" id="IPR048395">
    <property type="entry name" value="Glyco_hydro_31_C"/>
</dbReference>
<dbReference type="Gene3D" id="2.60.40.1180">
    <property type="entry name" value="Golgi alpha-mannosidase II"/>
    <property type="match status" value="1"/>
</dbReference>
<dbReference type="InterPro" id="IPR013780">
    <property type="entry name" value="Glyco_hydro_b"/>
</dbReference>
<keyword evidence="7" id="KW-1185">Reference proteome</keyword>
<comment type="similarity">
    <text evidence="1 2">Belongs to the glycosyl hydrolase 31 family.</text>
</comment>
<sequence>MMALAAALAALAVTPASDAGEATSHARGSPSVIVDDVRVTAISPQLVRVEPRGPQGFEDRTTFMVASRDMSRALPLSTTSTPSGTLLSTSHYSVLLPAQPATGGAPRFLVLSPAGAVVYNASSAAPSLLHWPSPLANRTYALADFPRFYTPPWGAAPAPAGAAHAATNGYDFGNNVAGDTYVFLLGETLDEWRRARREFVALAGATPLLPDFAYGTWFTWWHGYTEAEAKEDIARWEAGALPLDVWALDMNWRNTSDGQDQYYDHPNTLLFPDFDEWFSFLKSQRLRTYFNDHPYPVASRGAGGLQTSVEEVRFRYAGLSEWMQRGLTYWWFDHNWAFSIPPPFVNTSRTSGVWDGLDNAAWGSHVYYSIVTQVDQQRKAANDTWYDRPMTLTKFGLPDWRPGMAYAGAAESPAHHRYPVWWTGDGVSLQASIESMVDAGVHGFKPYVHSDCGGDYRGSAGDLLRWTAHCVFGTILRFHGDDHRPWTYGPEVEASIKVYLEMRYKLIPSLLAAGQRATADGTPLVSRCDLLWPEYAEASSNLQYLWLDDTLVAPIYDSTSNLTSRDVWIPPGQWQDAWNGSVVTGPATLSVSQPYERVPMWHRADGGLVLALDQPALRVDEQEWGSVTLHAFPALRAEHTVSRTLYAHGSGAQTRVRMRTFGDGRRVHFEVDAAEDGAARGWLIRLQLPHESGARKPLLEWTASVDGKTMLPTHLAPYAKVATPFGSKGSPPAVSGSSILELVVPPRAGARVIKLNVGAMSVEA</sequence>
<evidence type="ECO:0000313" key="7">
    <source>
        <dbReference type="Proteomes" id="UP001515480"/>
    </source>
</evidence>
<organism evidence="6 7">
    <name type="scientific">Prymnesium parvum</name>
    <name type="common">Toxic golden alga</name>
    <dbReference type="NCBI Taxonomy" id="97485"/>
    <lineage>
        <taxon>Eukaryota</taxon>
        <taxon>Haptista</taxon>
        <taxon>Haptophyta</taxon>
        <taxon>Prymnesiophyceae</taxon>
        <taxon>Prymnesiales</taxon>
        <taxon>Prymnesiaceae</taxon>
        <taxon>Prymnesium</taxon>
    </lineage>
</organism>
<evidence type="ECO:0000259" key="5">
    <source>
        <dbReference type="Pfam" id="PF21365"/>
    </source>
</evidence>
<keyword evidence="2" id="KW-0378">Hydrolase</keyword>
<evidence type="ECO:0000256" key="3">
    <source>
        <dbReference type="SAM" id="SignalP"/>
    </source>
</evidence>